<dbReference type="Gene3D" id="2.70.70.10">
    <property type="entry name" value="Glucose Permease (Domain IIA)"/>
    <property type="match status" value="1"/>
</dbReference>
<sequence>MTVCMTFWIIGPVASTISDGLGMVFTAIYEFSPILMGFIVGGLWQVLVMFGLHWAITPLMINNIQTLGFDTIMIGMFGASFAQTGAVIAIYLRSRNKKTKSLCIPAIVSGLAGVTEPAIYGITLPKKKPFIITCIVSAITGAIIAASGAKYYIVPGMGVFGYTAFMNTQTQNITGMIWAIGASILALVGGFAAVYLTYKEKEVKKLTTQLKDAVSAAIVSPMHGKAIALKEVEDEVFRGGSLGQGAAIIPTEGKLYAPIDGTIAMVFPTGHAIGIKTIDGLEILMHVGMNTVELNGKGFNAKVNPGDHVVHGDLLLEFDIEEIQKAGYSVVTPIVITNSNSYHEVLPDVSGESIHVGDKLITVR</sequence>
<feature type="domain" description="PTS EIIC type-1" evidence="12">
    <location>
        <begin position="1"/>
        <end position="210"/>
    </location>
</feature>
<evidence type="ECO:0000256" key="1">
    <source>
        <dbReference type="ARBA" id="ARBA00004651"/>
    </source>
</evidence>
<keyword evidence="7 10" id="KW-0812">Transmembrane</keyword>
<reference evidence="13 14" key="1">
    <citation type="submission" date="2020-02" db="EMBL/GenBank/DDBJ databases">
        <authorList>
            <person name="Kociolek L.K."/>
            <person name="Ozer E.A."/>
        </authorList>
    </citation>
    <scope>NUCLEOTIDE SEQUENCE [LARGE SCALE GENOMIC DNA]</scope>
    <source>
        <strain evidence="13 14">ATCC 14501</strain>
    </source>
</reference>
<evidence type="ECO:0000256" key="7">
    <source>
        <dbReference type="ARBA" id="ARBA00022692"/>
    </source>
</evidence>
<accession>A0AAP9MJ78</accession>
<dbReference type="PROSITE" id="PS00371">
    <property type="entry name" value="PTS_EIIA_TYPE_1_HIS"/>
    <property type="match status" value="1"/>
</dbReference>
<evidence type="ECO:0000256" key="9">
    <source>
        <dbReference type="ARBA" id="ARBA00023136"/>
    </source>
</evidence>
<dbReference type="InterPro" id="IPR050558">
    <property type="entry name" value="PTS_Sugar-Specific_Components"/>
</dbReference>
<feature type="domain" description="PTS EIIA type-1" evidence="11">
    <location>
        <begin position="234"/>
        <end position="338"/>
    </location>
</feature>
<proteinExistence type="predicted"/>
<feature type="transmembrane region" description="Helical" evidence="10">
    <location>
        <begin position="130"/>
        <end position="153"/>
    </location>
</feature>
<keyword evidence="9 10" id="KW-0472">Membrane</keyword>
<dbReference type="PROSITE" id="PS51093">
    <property type="entry name" value="PTS_EIIA_TYPE_1"/>
    <property type="match status" value="1"/>
</dbReference>
<dbReference type="InterPro" id="IPR013013">
    <property type="entry name" value="PTS_EIIC_1"/>
</dbReference>
<evidence type="ECO:0000256" key="4">
    <source>
        <dbReference type="ARBA" id="ARBA00022597"/>
    </source>
</evidence>
<organism evidence="13 14">
    <name type="scientific">Clostridium innocuum</name>
    <dbReference type="NCBI Taxonomy" id="1522"/>
    <lineage>
        <taxon>Bacteria</taxon>
        <taxon>Bacillati</taxon>
        <taxon>Bacillota</taxon>
        <taxon>Clostridia</taxon>
        <taxon>Eubacteriales</taxon>
        <taxon>Clostridiaceae</taxon>
        <taxon>Clostridium</taxon>
    </lineage>
</organism>
<evidence type="ECO:0000313" key="13">
    <source>
        <dbReference type="EMBL" id="QJA05210.1"/>
    </source>
</evidence>
<dbReference type="GO" id="GO:0090589">
    <property type="term" value="F:protein-phosphocysteine-trehalose phosphotransferase system transporter activity"/>
    <property type="evidence" value="ECO:0007669"/>
    <property type="project" value="TreeGrafter"/>
</dbReference>
<keyword evidence="8 10" id="KW-1133">Transmembrane helix</keyword>
<keyword evidence="3" id="KW-1003">Cell membrane</keyword>
<keyword evidence="5" id="KW-0808">Transferase</keyword>
<feature type="transmembrane region" description="Helical" evidence="10">
    <location>
        <begin position="35"/>
        <end position="56"/>
    </location>
</feature>
<dbReference type="AlphaFoldDB" id="A0AAP9MJ78"/>
<dbReference type="PANTHER" id="PTHR30175">
    <property type="entry name" value="PHOSPHOTRANSFERASE SYSTEM TRANSPORT PROTEIN"/>
    <property type="match status" value="1"/>
</dbReference>
<feature type="transmembrane region" description="Helical" evidence="10">
    <location>
        <begin position="71"/>
        <end position="92"/>
    </location>
</feature>
<evidence type="ECO:0000313" key="14">
    <source>
        <dbReference type="Proteomes" id="UP000503330"/>
    </source>
</evidence>
<gene>
    <name evidence="13" type="ORF">G4D54_15045</name>
</gene>
<feature type="transmembrane region" description="Helical" evidence="10">
    <location>
        <begin position="173"/>
        <end position="196"/>
    </location>
</feature>
<evidence type="ECO:0000256" key="2">
    <source>
        <dbReference type="ARBA" id="ARBA00022448"/>
    </source>
</evidence>
<dbReference type="InterPro" id="IPR003352">
    <property type="entry name" value="PTS_EIIC"/>
</dbReference>
<dbReference type="EMBL" id="CP048838">
    <property type="protein sequence ID" value="QJA05210.1"/>
    <property type="molecule type" value="Genomic_DNA"/>
</dbReference>
<evidence type="ECO:0000256" key="8">
    <source>
        <dbReference type="ARBA" id="ARBA00022989"/>
    </source>
</evidence>
<dbReference type="PANTHER" id="PTHR30175:SF1">
    <property type="entry name" value="PTS SYSTEM ARBUTIN-, CELLOBIOSE-, AND SALICIN-SPECIFIC EIIBC COMPONENT-RELATED"/>
    <property type="match status" value="1"/>
</dbReference>
<keyword evidence="4" id="KW-0762">Sugar transport</keyword>
<dbReference type="GO" id="GO:0005886">
    <property type="term" value="C:plasma membrane"/>
    <property type="evidence" value="ECO:0007669"/>
    <property type="project" value="UniProtKB-SubCell"/>
</dbReference>
<keyword evidence="6" id="KW-0598">Phosphotransferase system</keyword>
<evidence type="ECO:0000256" key="6">
    <source>
        <dbReference type="ARBA" id="ARBA00022683"/>
    </source>
</evidence>
<dbReference type="NCBIfam" id="TIGR00830">
    <property type="entry name" value="PTBA"/>
    <property type="match status" value="1"/>
</dbReference>
<evidence type="ECO:0000256" key="10">
    <source>
        <dbReference type="SAM" id="Phobius"/>
    </source>
</evidence>
<protein>
    <submittedName>
        <fullName evidence="13">PTS transporter subunit EIIC</fullName>
    </submittedName>
</protein>
<dbReference type="GO" id="GO:0009401">
    <property type="term" value="P:phosphoenolpyruvate-dependent sugar phosphotransferase system"/>
    <property type="evidence" value="ECO:0007669"/>
    <property type="project" value="UniProtKB-KW"/>
</dbReference>
<keyword evidence="2" id="KW-0813">Transport</keyword>
<comment type="subcellular location">
    <subcellularLocation>
        <location evidence="1">Cell membrane</location>
        <topology evidence="1">Multi-pass membrane protein</topology>
    </subcellularLocation>
</comment>
<dbReference type="Proteomes" id="UP000503330">
    <property type="component" value="Chromosome"/>
</dbReference>
<dbReference type="GO" id="GO:0008982">
    <property type="term" value="F:protein-N(PI)-phosphohistidine-sugar phosphotransferase activity"/>
    <property type="evidence" value="ECO:0007669"/>
    <property type="project" value="InterPro"/>
</dbReference>
<dbReference type="Pfam" id="PF02378">
    <property type="entry name" value="PTS_EIIC"/>
    <property type="match status" value="1"/>
</dbReference>
<dbReference type="SUPFAM" id="SSF51261">
    <property type="entry name" value="Duplicated hybrid motif"/>
    <property type="match status" value="1"/>
</dbReference>
<evidence type="ECO:0000256" key="3">
    <source>
        <dbReference type="ARBA" id="ARBA00022475"/>
    </source>
</evidence>
<evidence type="ECO:0000259" key="11">
    <source>
        <dbReference type="PROSITE" id="PS51093"/>
    </source>
</evidence>
<dbReference type="Pfam" id="PF00358">
    <property type="entry name" value="PTS_EIIA_1"/>
    <property type="match status" value="1"/>
</dbReference>
<name>A0AAP9MJ78_CLOIN</name>
<dbReference type="InterPro" id="IPR001127">
    <property type="entry name" value="PTS_EIIA_1_perm"/>
</dbReference>
<dbReference type="PROSITE" id="PS51103">
    <property type="entry name" value="PTS_EIIC_TYPE_1"/>
    <property type="match status" value="1"/>
</dbReference>
<dbReference type="GO" id="GO:0015771">
    <property type="term" value="P:trehalose transport"/>
    <property type="evidence" value="ECO:0007669"/>
    <property type="project" value="TreeGrafter"/>
</dbReference>
<dbReference type="InterPro" id="IPR011055">
    <property type="entry name" value="Dup_hybrid_motif"/>
</dbReference>
<evidence type="ECO:0000256" key="5">
    <source>
        <dbReference type="ARBA" id="ARBA00022679"/>
    </source>
</evidence>
<feature type="transmembrane region" description="Helical" evidence="10">
    <location>
        <begin position="6"/>
        <end position="28"/>
    </location>
</feature>
<dbReference type="FunFam" id="2.70.70.10:FF:000001">
    <property type="entry name" value="PTS system glucose-specific IIA component"/>
    <property type="match status" value="1"/>
</dbReference>
<evidence type="ECO:0000259" key="12">
    <source>
        <dbReference type="PROSITE" id="PS51103"/>
    </source>
</evidence>